<feature type="repeat" description="PPR" evidence="3">
    <location>
        <begin position="74"/>
        <end position="104"/>
    </location>
</feature>
<dbReference type="InterPro" id="IPR011990">
    <property type="entry name" value="TPR-like_helical_dom_sf"/>
</dbReference>
<dbReference type="KEGG" id="pda:120104939"/>
<dbReference type="PANTHER" id="PTHR47941">
    <property type="entry name" value="PENTATRICOPEPTIDE REPEAT-CONTAINING PROTEIN 3, MITOCHONDRIAL"/>
    <property type="match status" value="1"/>
</dbReference>
<keyword evidence="2" id="KW-0677">Repeat</keyword>
<dbReference type="Gene3D" id="1.25.40.10">
    <property type="entry name" value="Tetratricopeptide repeat domain"/>
    <property type="match status" value="2"/>
</dbReference>
<evidence type="ECO:0000256" key="2">
    <source>
        <dbReference type="ARBA" id="ARBA00022737"/>
    </source>
</evidence>
<dbReference type="Pfam" id="PF12854">
    <property type="entry name" value="PPR_1"/>
    <property type="match status" value="2"/>
</dbReference>
<dbReference type="RefSeq" id="XP_038972821.1">
    <property type="nucleotide sequence ID" value="XM_039116893.1"/>
</dbReference>
<keyword evidence="4" id="KW-1185">Reference proteome</keyword>
<proteinExistence type="inferred from homology"/>
<evidence type="ECO:0000256" key="1">
    <source>
        <dbReference type="ARBA" id="ARBA00007626"/>
    </source>
</evidence>
<organism evidence="4 5">
    <name type="scientific">Phoenix dactylifera</name>
    <name type="common">Date palm</name>
    <dbReference type="NCBI Taxonomy" id="42345"/>
    <lineage>
        <taxon>Eukaryota</taxon>
        <taxon>Viridiplantae</taxon>
        <taxon>Streptophyta</taxon>
        <taxon>Embryophyta</taxon>
        <taxon>Tracheophyta</taxon>
        <taxon>Spermatophyta</taxon>
        <taxon>Magnoliopsida</taxon>
        <taxon>Liliopsida</taxon>
        <taxon>Arecaceae</taxon>
        <taxon>Coryphoideae</taxon>
        <taxon>Phoeniceae</taxon>
        <taxon>Phoenix</taxon>
    </lineage>
</organism>
<evidence type="ECO:0000313" key="4">
    <source>
        <dbReference type="Proteomes" id="UP000228380"/>
    </source>
</evidence>
<dbReference type="Proteomes" id="UP000228380">
    <property type="component" value="Unplaced"/>
</dbReference>
<sequence length="359" mass="40848">MLPTSVTYNTLIFAFCKIEKLTVAEHFLRQIELNGINPTVVIYATLMDAFVGAENTDLMLRKFNEMIEKAIMPNVITYSVVMKGLCKQGRLQKAIDILKDMHISVNSYTLAPLGLSFQEVYVSNPRYCLEKLKVIATLKQLSYVCFSLGSGLTPSLCELLQNNFRDWDSCSIVWDVLANVYSRLEMIHDALCVLSKMDNPNMQASISTYDSLMYNLRHTDMVWGIYKEIRARGVTHSEYTYDILIDSLCKQQRLQDAISFFQDMQGRKEVKPCIVTFNTLMSLAQLGLSFQEVHVSNPRNYSEKLKVVATLKQLSYVCFSLGSGSAPSLCELLQNNFRDSESTLSVIRACYLSCRTTRY</sequence>
<gene>
    <name evidence="5" type="primary">LOC120104939</name>
</gene>
<comment type="similarity">
    <text evidence="1">Belongs to the PPR family. P subfamily.</text>
</comment>
<dbReference type="InterPro" id="IPR002885">
    <property type="entry name" value="PPR_rpt"/>
</dbReference>
<name>A0A8B8ZFB8_PHODC</name>
<feature type="repeat" description="PPR" evidence="3">
    <location>
        <begin position="237"/>
        <end position="271"/>
    </location>
</feature>
<dbReference type="AlphaFoldDB" id="A0A8B8ZFB8"/>
<dbReference type="GeneID" id="120104939"/>
<accession>A0A8B8ZFB8</accession>
<evidence type="ECO:0000313" key="5">
    <source>
        <dbReference type="RefSeq" id="XP_038972821.1"/>
    </source>
</evidence>
<dbReference type="PROSITE" id="PS51375">
    <property type="entry name" value="PPR"/>
    <property type="match status" value="4"/>
</dbReference>
<dbReference type="OrthoDB" id="185373at2759"/>
<evidence type="ECO:0000256" key="3">
    <source>
        <dbReference type="PROSITE-ProRule" id="PRU00708"/>
    </source>
</evidence>
<feature type="repeat" description="PPR" evidence="3">
    <location>
        <begin position="4"/>
        <end position="38"/>
    </location>
</feature>
<dbReference type="Pfam" id="PF13041">
    <property type="entry name" value="PPR_2"/>
    <property type="match status" value="1"/>
</dbReference>
<protein>
    <submittedName>
        <fullName evidence="5">Pentatricopeptide repeat-containing protein At1g62914, mitochondrial-like</fullName>
    </submittedName>
</protein>
<dbReference type="NCBIfam" id="TIGR00756">
    <property type="entry name" value="PPR"/>
    <property type="match status" value="4"/>
</dbReference>
<reference evidence="5" key="1">
    <citation type="submission" date="2025-08" db="UniProtKB">
        <authorList>
            <consortium name="RefSeq"/>
        </authorList>
    </citation>
    <scope>IDENTIFICATION</scope>
    <source>
        <tissue evidence="5">Young leaves</tissue>
    </source>
</reference>
<feature type="repeat" description="PPR" evidence="3">
    <location>
        <begin position="39"/>
        <end position="73"/>
    </location>
</feature>